<sequence>MNRFHQLFGGVRFAVIGMIHVAALPGTPMYAGSLEKIIAKACKDAEIYANSSVHGVLLENMHDIPYLRHQHLSPETVAVMTRVCSEVRKIIPNQIPCGVQVLAGANQEAIATAQASNLQFVRCEGFVFSHVADEGFIDGCAGQLLRYRRFINAEQIQIFTDIKKKHSSHAITADVSVEETAHAAEFFLSDGLIITGVATGHAADEDQVKGVAAHTSLPVLIGSGINIQNLQKYLPYANGAIVGTHFKENGKWTMPVSKQRVDSFMEKLKTLEIS</sequence>
<dbReference type="KEGG" id="foc:113212252"/>
<feature type="chain" id="PRO_5026748980" evidence="2">
    <location>
        <begin position="24"/>
        <end position="274"/>
    </location>
</feature>
<dbReference type="AlphaFoldDB" id="A0A6J1SZF5"/>
<dbReference type="PIRSF" id="PIRSF005956">
    <property type="entry name" value="BtpA"/>
    <property type="match status" value="1"/>
</dbReference>
<dbReference type="GeneID" id="113212252"/>
<dbReference type="PANTHER" id="PTHR21381:SF3">
    <property type="entry name" value="SGC REGION PROTEIN SGCQ-RELATED"/>
    <property type="match status" value="1"/>
</dbReference>
<name>A0A6J1SZF5_FRAOC</name>
<dbReference type="InterPro" id="IPR011060">
    <property type="entry name" value="RibuloseP-bd_barrel"/>
</dbReference>
<evidence type="ECO:0000256" key="1">
    <source>
        <dbReference type="ARBA" id="ARBA00006007"/>
    </source>
</evidence>
<evidence type="ECO:0000313" key="3">
    <source>
        <dbReference type="Proteomes" id="UP000504606"/>
    </source>
</evidence>
<dbReference type="RefSeq" id="XP_026286654.1">
    <property type="nucleotide sequence ID" value="XM_026430869.2"/>
</dbReference>
<dbReference type="SUPFAM" id="SSF51366">
    <property type="entry name" value="Ribulose-phoshate binding barrel"/>
    <property type="match status" value="1"/>
</dbReference>
<protein>
    <submittedName>
        <fullName evidence="4">Uncharacterized protein F13E9.13, mitochondrial isoform X1</fullName>
    </submittedName>
</protein>
<dbReference type="OrthoDB" id="10045006at2759"/>
<dbReference type="InterPro" id="IPR005137">
    <property type="entry name" value="BtpA"/>
</dbReference>
<dbReference type="NCBIfam" id="TIGR00259">
    <property type="entry name" value="thylakoid_BtpA"/>
    <property type="match status" value="1"/>
</dbReference>
<dbReference type="PANTHER" id="PTHR21381">
    <property type="entry name" value="ZGC:162297"/>
    <property type="match status" value="1"/>
</dbReference>
<keyword evidence="2" id="KW-0732">Signal</keyword>
<gene>
    <name evidence="4" type="primary">LOC113212252</name>
</gene>
<evidence type="ECO:0000313" key="4">
    <source>
        <dbReference type="RefSeq" id="XP_026286654.1"/>
    </source>
</evidence>
<proteinExistence type="inferred from homology"/>
<organism evidence="3 4">
    <name type="scientific">Frankliniella occidentalis</name>
    <name type="common">Western flower thrips</name>
    <name type="synonym">Euthrips occidentalis</name>
    <dbReference type="NCBI Taxonomy" id="133901"/>
    <lineage>
        <taxon>Eukaryota</taxon>
        <taxon>Metazoa</taxon>
        <taxon>Ecdysozoa</taxon>
        <taxon>Arthropoda</taxon>
        <taxon>Hexapoda</taxon>
        <taxon>Insecta</taxon>
        <taxon>Pterygota</taxon>
        <taxon>Neoptera</taxon>
        <taxon>Paraneoptera</taxon>
        <taxon>Thysanoptera</taxon>
        <taxon>Terebrantia</taxon>
        <taxon>Thripoidea</taxon>
        <taxon>Thripidae</taxon>
        <taxon>Frankliniella</taxon>
    </lineage>
</organism>
<dbReference type="Pfam" id="PF03437">
    <property type="entry name" value="BtpA"/>
    <property type="match status" value="1"/>
</dbReference>
<reference evidence="4" key="1">
    <citation type="submission" date="2025-08" db="UniProtKB">
        <authorList>
            <consortium name="RefSeq"/>
        </authorList>
    </citation>
    <scope>IDENTIFICATION</scope>
    <source>
        <tissue evidence="4">Whole organism</tissue>
    </source>
</reference>
<keyword evidence="3" id="KW-1185">Reference proteome</keyword>
<feature type="signal peptide" evidence="2">
    <location>
        <begin position="1"/>
        <end position="23"/>
    </location>
</feature>
<accession>A0A6J1SZF5</accession>
<comment type="similarity">
    <text evidence="1">Belongs to the BtpA family.</text>
</comment>
<dbReference type="Proteomes" id="UP000504606">
    <property type="component" value="Unplaced"/>
</dbReference>
<evidence type="ECO:0000256" key="2">
    <source>
        <dbReference type="SAM" id="SignalP"/>
    </source>
</evidence>